<feature type="compositionally biased region" description="Pro residues" evidence="8">
    <location>
        <begin position="402"/>
        <end position="413"/>
    </location>
</feature>
<keyword evidence="2 5" id="KW-0067">ATP-binding</keyword>
<dbReference type="InterPro" id="IPR019821">
    <property type="entry name" value="Kinesin_motor_CS"/>
</dbReference>
<keyword evidence="1 5" id="KW-0547">Nucleotide-binding</keyword>
<feature type="region of interest" description="Disordered" evidence="8">
    <location>
        <begin position="648"/>
        <end position="698"/>
    </location>
</feature>
<dbReference type="Pfam" id="PF00225">
    <property type="entry name" value="Kinesin"/>
    <property type="match status" value="1"/>
</dbReference>
<dbReference type="InParanoid" id="A0A2R5G581"/>
<dbReference type="PANTHER" id="PTHR47968">
    <property type="entry name" value="CENTROMERE PROTEIN E"/>
    <property type="match status" value="1"/>
</dbReference>
<dbReference type="EMBL" id="BEYU01000019">
    <property type="protein sequence ID" value="GBG26186.1"/>
    <property type="molecule type" value="Genomic_DNA"/>
</dbReference>
<evidence type="ECO:0000313" key="11">
    <source>
        <dbReference type="Proteomes" id="UP000241890"/>
    </source>
</evidence>
<keyword evidence="3 7" id="KW-0175">Coiled coil</keyword>
<dbReference type="Proteomes" id="UP000241890">
    <property type="component" value="Unassembled WGS sequence"/>
</dbReference>
<feature type="domain" description="Kinesin motor" evidence="9">
    <location>
        <begin position="1"/>
        <end position="342"/>
    </location>
</feature>
<comment type="similarity">
    <text evidence="5 6">Belongs to the TRAFAC class myosin-kinesin ATPase superfamily. Kinesin family.</text>
</comment>
<organism evidence="10 11">
    <name type="scientific">Hondaea fermentalgiana</name>
    <dbReference type="NCBI Taxonomy" id="2315210"/>
    <lineage>
        <taxon>Eukaryota</taxon>
        <taxon>Sar</taxon>
        <taxon>Stramenopiles</taxon>
        <taxon>Bigyra</taxon>
        <taxon>Labyrinthulomycetes</taxon>
        <taxon>Thraustochytrida</taxon>
        <taxon>Thraustochytriidae</taxon>
        <taxon>Hondaea</taxon>
    </lineage>
</organism>
<keyword evidence="6" id="KW-0493">Microtubule</keyword>
<feature type="compositionally biased region" description="Low complexity" evidence="8">
    <location>
        <begin position="390"/>
        <end position="401"/>
    </location>
</feature>
<dbReference type="GO" id="GO:0003777">
    <property type="term" value="F:microtubule motor activity"/>
    <property type="evidence" value="ECO:0007669"/>
    <property type="project" value="InterPro"/>
</dbReference>
<feature type="binding site" evidence="5">
    <location>
        <begin position="98"/>
        <end position="105"/>
    </location>
    <ligand>
        <name>ATP</name>
        <dbReference type="ChEBI" id="CHEBI:30616"/>
    </ligand>
</feature>
<keyword evidence="4 5" id="KW-0505">Motor protein</keyword>
<dbReference type="GO" id="GO:0005874">
    <property type="term" value="C:microtubule"/>
    <property type="evidence" value="ECO:0007669"/>
    <property type="project" value="UniProtKB-KW"/>
</dbReference>
<feature type="region of interest" description="Disordered" evidence="8">
    <location>
        <begin position="469"/>
        <end position="538"/>
    </location>
</feature>
<feature type="region of interest" description="Disordered" evidence="8">
    <location>
        <begin position="550"/>
        <end position="577"/>
    </location>
</feature>
<dbReference type="InterPro" id="IPR001752">
    <property type="entry name" value="Kinesin_motor_dom"/>
</dbReference>
<dbReference type="SMART" id="SM00129">
    <property type="entry name" value="KISc"/>
    <property type="match status" value="1"/>
</dbReference>
<dbReference type="OrthoDB" id="3176171at2759"/>
<dbReference type="Gene3D" id="3.40.850.10">
    <property type="entry name" value="Kinesin motor domain"/>
    <property type="match status" value="1"/>
</dbReference>
<comment type="caution">
    <text evidence="10">The sequence shown here is derived from an EMBL/GenBank/DDBJ whole genome shotgun (WGS) entry which is preliminary data.</text>
</comment>
<evidence type="ECO:0000256" key="3">
    <source>
        <dbReference type="ARBA" id="ARBA00023054"/>
    </source>
</evidence>
<dbReference type="PANTHER" id="PTHR47968:SF75">
    <property type="entry name" value="CENTROMERE-ASSOCIATED PROTEIN E"/>
    <property type="match status" value="1"/>
</dbReference>
<dbReference type="InterPro" id="IPR027417">
    <property type="entry name" value="P-loop_NTPase"/>
</dbReference>
<dbReference type="SUPFAM" id="SSF52540">
    <property type="entry name" value="P-loop containing nucleoside triphosphate hydrolases"/>
    <property type="match status" value="1"/>
</dbReference>
<evidence type="ECO:0000256" key="2">
    <source>
        <dbReference type="ARBA" id="ARBA00022840"/>
    </source>
</evidence>
<reference evidence="10 11" key="1">
    <citation type="submission" date="2017-12" db="EMBL/GenBank/DDBJ databases">
        <title>Sequencing, de novo assembly and annotation of complete genome of a new Thraustochytrid species, strain FCC1311.</title>
        <authorList>
            <person name="Sedici K."/>
            <person name="Godart F."/>
            <person name="Aiese Cigliano R."/>
            <person name="Sanseverino W."/>
            <person name="Barakat M."/>
            <person name="Ortet P."/>
            <person name="Marechal E."/>
            <person name="Cagnac O."/>
            <person name="Amato A."/>
        </authorList>
    </citation>
    <scope>NUCLEOTIDE SEQUENCE [LARGE SCALE GENOMIC DNA]</scope>
</reference>
<dbReference type="PRINTS" id="PR00380">
    <property type="entry name" value="KINESINHEAVY"/>
</dbReference>
<dbReference type="GO" id="GO:0007018">
    <property type="term" value="P:microtubule-based movement"/>
    <property type="evidence" value="ECO:0007669"/>
    <property type="project" value="InterPro"/>
</dbReference>
<evidence type="ECO:0000256" key="4">
    <source>
        <dbReference type="ARBA" id="ARBA00023175"/>
    </source>
</evidence>
<sequence>MAAVGIEAPEVAPWSWNQHSVLALFPVTRGERSRQRTRERYGEAAGVSPAGADLGAGQFVFDRVFGMEETNATLYEETMRDLVISSMEGKHCAAFAFGPTSTGKTFSMQGTAEHPGVIPRAVHDVFSYVGEHQTREFLLRASYLEVYNESINDLFEPASTNLRVFEDPKRGPQVQNLEEKIVVSPDQVFALISAGEAQRKVGCTDYNKQSSRSHTIFRLVIESKAKSEDGDTRGPARVATLNLVDLAGSESAQNVQSKMRRQEGSHINKSLLTLTNIIYKLSDGAATKGQHIPYRDSKLTRILQSSLQGNSRISIVCTCTPWEGAREETLSTLRFATRAKKVSRSVQVNEVLDERALLVQYKREIAELRQKLADAERRSAMEQDADAADAADAAGSASDSEPPSPAQTPPSPSAAPYARESAAKQAPQTPPSTTSSSRSPARSARSRSARLRDQIDAAIANLNRVILNSSQGPLSTGSRSRTASQVSEGESSLRASEPALAGEDGDSRNGGDNNEGDDGGSRSGYWDDAEHVKGQTPFFRRISSIDRDVGEDVSRERLLRSRSEGSAPEFGDGNVVISGESGVRQNLEARLRAMSDVASSGVSGEKPPLAPGVPASPASSSSRSRKRDTITSELRSIREQLANLLIGATTLDEDDGHGAEEEEGVEEEEGDEEAVQAKPEASREAAHGARAASPQGDLKEYVKQLEARVIELEGEVRKYALEQSVTRADRSFLQSMLKEKEATIAEWSTEIAAIEERQRELEEENQSLRQRVQAFEEVAAASGPSF</sequence>
<evidence type="ECO:0000256" key="6">
    <source>
        <dbReference type="RuleBase" id="RU000394"/>
    </source>
</evidence>
<dbReference type="InterPro" id="IPR036961">
    <property type="entry name" value="Kinesin_motor_dom_sf"/>
</dbReference>
<feature type="coiled-coil region" evidence="7">
    <location>
        <begin position="702"/>
        <end position="778"/>
    </location>
</feature>
<feature type="compositionally biased region" description="Acidic residues" evidence="8">
    <location>
        <begin position="651"/>
        <end position="674"/>
    </location>
</feature>
<dbReference type="GO" id="GO:0008017">
    <property type="term" value="F:microtubule binding"/>
    <property type="evidence" value="ECO:0007669"/>
    <property type="project" value="InterPro"/>
</dbReference>
<dbReference type="GO" id="GO:0005524">
    <property type="term" value="F:ATP binding"/>
    <property type="evidence" value="ECO:0007669"/>
    <property type="project" value="UniProtKB-UniRule"/>
</dbReference>
<proteinExistence type="inferred from homology"/>
<feature type="compositionally biased region" description="Polar residues" evidence="8">
    <location>
        <begin position="469"/>
        <end position="494"/>
    </location>
</feature>
<dbReference type="InterPro" id="IPR027640">
    <property type="entry name" value="Kinesin-like_fam"/>
</dbReference>
<evidence type="ECO:0000256" key="1">
    <source>
        <dbReference type="ARBA" id="ARBA00022741"/>
    </source>
</evidence>
<feature type="region of interest" description="Disordered" evidence="8">
    <location>
        <begin position="377"/>
        <end position="450"/>
    </location>
</feature>
<dbReference type="PROSITE" id="PS00411">
    <property type="entry name" value="KINESIN_MOTOR_1"/>
    <property type="match status" value="1"/>
</dbReference>
<evidence type="ECO:0000313" key="10">
    <source>
        <dbReference type="EMBL" id="GBG26186.1"/>
    </source>
</evidence>
<keyword evidence="11" id="KW-1185">Reference proteome</keyword>
<feature type="compositionally biased region" description="Low complexity" evidence="8">
    <location>
        <begin position="431"/>
        <end position="443"/>
    </location>
</feature>
<evidence type="ECO:0000256" key="8">
    <source>
        <dbReference type="SAM" id="MobiDB-lite"/>
    </source>
</evidence>
<evidence type="ECO:0000259" key="9">
    <source>
        <dbReference type="PROSITE" id="PS50067"/>
    </source>
</evidence>
<dbReference type="AlphaFoldDB" id="A0A2R5G581"/>
<accession>A0A2R5G581</accession>
<feature type="region of interest" description="Disordered" evidence="8">
    <location>
        <begin position="594"/>
        <end position="630"/>
    </location>
</feature>
<evidence type="ECO:0000256" key="7">
    <source>
        <dbReference type="SAM" id="Coils"/>
    </source>
</evidence>
<gene>
    <name evidence="10" type="ORF">FCC1311_024072</name>
</gene>
<dbReference type="PROSITE" id="PS50067">
    <property type="entry name" value="KINESIN_MOTOR_2"/>
    <property type="match status" value="1"/>
</dbReference>
<name>A0A2R5G581_9STRA</name>
<protein>
    <recommendedName>
        <fullName evidence="6">Kinesin-like protein</fullName>
    </recommendedName>
</protein>
<evidence type="ECO:0000256" key="5">
    <source>
        <dbReference type="PROSITE-ProRule" id="PRU00283"/>
    </source>
</evidence>
<feature type="compositionally biased region" description="Basic and acidic residues" evidence="8">
    <location>
        <begin position="550"/>
        <end position="563"/>
    </location>
</feature>